<dbReference type="AlphaFoldDB" id="A0A0D2NPZ2"/>
<protein>
    <submittedName>
        <fullName evidence="5">C1, subunit of the circadian RNA-binding protein</fullName>
    </submittedName>
</protein>
<organism evidence="5 6">
    <name type="scientific">Monoraphidium neglectum</name>
    <dbReference type="NCBI Taxonomy" id="145388"/>
    <lineage>
        <taxon>Eukaryota</taxon>
        <taxon>Viridiplantae</taxon>
        <taxon>Chlorophyta</taxon>
        <taxon>core chlorophytes</taxon>
        <taxon>Chlorophyceae</taxon>
        <taxon>CS clade</taxon>
        <taxon>Sphaeropleales</taxon>
        <taxon>Selenastraceae</taxon>
        <taxon>Monoraphidium</taxon>
    </lineage>
</organism>
<evidence type="ECO:0000256" key="2">
    <source>
        <dbReference type="PROSITE-ProRule" id="PRU00117"/>
    </source>
</evidence>
<evidence type="ECO:0000313" key="6">
    <source>
        <dbReference type="Proteomes" id="UP000054498"/>
    </source>
</evidence>
<evidence type="ECO:0000259" key="4">
    <source>
        <dbReference type="SMART" id="SM00322"/>
    </source>
</evidence>
<dbReference type="Pfam" id="PF00013">
    <property type="entry name" value="KH_1"/>
    <property type="match status" value="1"/>
</dbReference>
<gene>
    <name evidence="5" type="ORF">MNEG_1497</name>
</gene>
<dbReference type="InterPro" id="IPR036612">
    <property type="entry name" value="KH_dom_type_1_sf"/>
</dbReference>
<dbReference type="STRING" id="145388.A0A0D2NPZ2"/>
<dbReference type="OrthoDB" id="5204190at2759"/>
<dbReference type="RefSeq" id="XP_013905470.1">
    <property type="nucleotide sequence ID" value="XM_014050016.1"/>
</dbReference>
<dbReference type="KEGG" id="mng:MNEG_1497"/>
<dbReference type="PANTHER" id="PTHR10288">
    <property type="entry name" value="KH DOMAIN CONTAINING RNA BINDING PROTEIN"/>
    <property type="match status" value="1"/>
</dbReference>
<feature type="domain" description="K Homology" evidence="4">
    <location>
        <begin position="7"/>
        <end position="74"/>
    </location>
</feature>
<feature type="region of interest" description="Disordered" evidence="3">
    <location>
        <begin position="247"/>
        <end position="280"/>
    </location>
</feature>
<keyword evidence="1" id="KW-0677">Repeat</keyword>
<dbReference type="InterPro" id="IPR004088">
    <property type="entry name" value="KH_dom_type_1"/>
</dbReference>
<sequence>MAAAELKRQTATVDCPKSMVGRVIGKNGETIKALQTYTGALIQIDQTVEPTKVTISGTPHSLSLAVSMVTDIVKGTFKGFALLRQITNAGVRPAGIPPAPMAQPRPVYAPGYGLIPPSQLYGADDRTAGVVAVGRQQGPMSWPPAGQVVPSQVILGLPQSGGMMRPMGAQQAMLAGGMGGMDEAAMMGMGGYGVPAPMYAAYQPAEYSMQGMQVGMMGGPGPDMMYGGMDSGMMGVSAGARMYSAASPKPGPGANGMHRGGGVPKSGSSSDLDVLGGGGGAGNGGAGGGNWVQIMDPDGKVYLVNQAAGGGGNQ</sequence>
<dbReference type="SMART" id="SM00322">
    <property type="entry name" value="KH"/>
    <property type="match status" value="1"/>
</dbReference>
<evidence type="ECO:0000256" key="3">
    <source>
        <dbReference type="SAM" id="MobiDB-lite"/>
    </source>
</evidence>
<dbReference type="Gene3D" id="3.30.1370.10">
    <property type="entry name" value="K Homology domain, type 1"/>
    <property type="match status" value="1"/>
</dbReference>
<dbReference type="PROSITE" id="PS50084">
    <property type="entry name" value="KH_TYPE_1"/>
    <property type="match status" value="1"/>
</dbReference>
<dbReference type="GO" id="GO:0003723">
    <property type="term" value="F:RNA binding"/>
    <property type="evidence" value="ECO:0007669"/>
    <property type="project" value="UniProtKB-UniRule"/>
</dbReference>
<reference evidence="5 6" key="1">
    <citation type="journal article" date="2013" name="BMC Genomics">
        <title>Reconstruction of the lipid metabolism for the microalga Monoraphidium neglectum from its genome sequence reveals characteristics suitable for biofuel production.</title>
        <authorList>
            <person name="Bogen C."/>
            <person name="Al-Dilaimi A."/>
            <person name="Albersmeier A."/>
            <person name="Wichmann J."/>
            <person name="Grundmann M."/>
            <person name="Rupp O."/>
            <person name="Lauersen K.J."/>
            <person name="Blifernez-Klassen O."/>
            <person name="Kalinowski J."/>
            <person name="Goesmann A."/>
            <person name="Mussgnug J.H."/>
            <person name="Kruse O."/>
        </authorList>
    </citation>
    <scope>NUCLEOTIDE SEQUENCE [LARGE SCALE GENOMIC DNA]</scope>
    <source>
        <strain evidence="5 6">SAG 48.87</strain>
    </source>
</reference>
<dbReference type="SUPFAM" id="SSF54791">
    <property type="entry name" value="Eukaryotic type KH-domain (KH-domain type I)"/>
    <property type="match status" value="1"/>
</dbReference>
<dbReference type="CDD" id="cd00105">
    <property type="entry name" value="KH-I"/>
    <property type="match status" value="1"/>
</dbReference>
<proteinExistence type="predicted"/>
<dbReference type="EMBL" id="KK100370">
    <property type="protein sequence ID" value="KIZ06451.1"/>
    <property type="molecule type" value="Genomic_DNA"/>
</dbReference>
<keyword evidence="2" id="KW-0694">RNA-binding</keyword>
<keyword evidence="6" id="KW-1185">Reference proteome</keyword>
<dbReference type="Proteomes" id="UP000054498">
    <property type="component" value="Unassembled WGS sequence"/>
</dbReference>
<name>A0A0D2NPZ2_9CHLO</name>
<accession>A0A0D2NPZ2</accession>
<dbReference type="GeneID" id="25732584"/>
<dbReference type="InterPro" id="IPR004087">
    <property type="entry name" value="KH_dom"/>
</dbReference>
<evidence type="ECO:0000313" key="5">
    <source>
        <dbReference type="EMBL" id="KIZ06451.1"/>
    </source>
</evidence>
<evidence type="ECO:0000256" key="1">
    <source>
        <dbReference type="ARBA" id="ARBA00022737"/>
    </source>
</evidence>